<proteinExistence type="predicted"/>
<organism evidence="6">
    <name type="scientific">Thermocrinis ruber</name>
    <dbReference type="NCBI Taxonomy" id="75906"/>
    <lineage>
        <taxon>Bacteria</taxon>
        <taxon>Pseudomonadati</taxon>
        <taxon>Aquificota</taxon>
        <taxon>Aquificia</taxon>
        <taxon>Aquificales</taxon>
        <taxon>Aquificaceae</taxon>
        <taxon>Thermocrinis</taxon>
    </lineage>
</organism>
<dbReference type="Gene3D" id="2.40.160.50">
    <property type="entry name" value="membrane protein fhac: a member of the omp85/tpsb transporter family"/>
    <property type="match status" value="1"/>
</dbReference>
<evidence type="ECO:0000256" key="3">
    <source>
        <dbReference type="ARBA" id="ARBA00022692"/>
    </source>
</evidence>
<dbReference type="Pfam" id="PF01103">
    <property type="entry name" value="Omp85"/>
    <property type="match status" value="1"/>
</dbReference>
<comment type="caution">
    <text evidence="6">The sequence shown here is derived from an EMBL/GenBank/DDBJ whole genome shotgun (WGS) entry which is preliminary data.</text>
</comment>
<feature type="domain" description="POTRA" evidence="5">
    <location>
        <begin position="78"/>
        <end position="155"/>
    </location>
</feature>
<dbReference type="PANTHER" id="PTHR12815:SF18">
    <property type="entry name" value="SORTING AND ASSEMBLY MACHINERY COMPONENT 50 HOMOLOG"/>
    <property type="match status" value="1"/>
</dbReference>
<dbReference type="PROSITE" id="PS51779">
    <property type="entry name" value="POTRA"/>
    <property type="match status" value="1"/>
</dbReference>
<sequence>MKVLSQWLFSLSLFLPITAFSEVVILSNYPLPKNNFESLVNEENYQTIVEILKSLDEVKNVSVEEKDGQITIKVERYPILKSVKVKGNVAVWKDEILNYLTLYEGAPLKEIDPKSLEDKLKELYREKGYIEAKTKVNIQIDELGFASIEIEVKEGDVFFIGGGVYKGSSLDPNFLDKRLGIIKGKVAKEGELSRKVFDLQDIYLSLGFWDSFAYYEGLQKANMEKPFWRVLLPTDSNIEKRPLRLVGALAEGIKNLFSHPISTLKAISGKGKLAYPVFYVYEGKRYQAFFEGNSFFSAQELLKISRLPQKGIDIFSLEEAKESIVNAYHSKGFFDVEVEYKQEGEKIFFFIKEGERYNAIVNGQTLPYDEEELKKELEKIIGKLKAQGYTLAEGEIKTNIDKDKKLVNVSFDINKGKKQILKAINYIGNNKDIAKIFRDVNKKLPAVYNSALIEQLNLRIEKYLKGNGYMEGSFEANVMLEEGEDVINYIYTYKVSEGPRYKAGLDLYYGNKITSDRELSYMTVREEFYSEKTLDETLYNFINSNIFIGVKIDTFIDTDKKQVHRLIKLQEDKRGFYDLGVGYNSQDGLILDLTLGLKNLFGIGLSSILNYKRSEKRETYSLNFEDPFLFTRKLWFKSNIFKDYQKHRVYTLNTQGFALSVGYRITRYTSFGPFFSISDNRYLGTSARLNKYGLFLLREYKDDIFNPRRVHYDSLNLLKASGDLNYTKVELNVFYFIPITTNLNLSFKISGGSAWGSVPIFDRYFLGGLTNLRGYSYEEVGSPTGGKSYVFGRMELEVPLKGPFVFVPFYDVGGVGKSSNRLPRDIKHSFGFGGGVKTPVGPIRLDLAFPREKDFLKKFKLYLSVGYIY</sequence>
<protein>
    <submittedName>
        <fullName evidence="6">Outer membrane protein assembly factor</fullName>
    </submittedName>
</protein>
<keyword evidence="2" id="KW-1134">Transmembrane beta strand</keyword>
<evidence type="ECO:0000259" key="5">
    <source>
        <dbReference type="PROSITE" id="PS51779"/>
    </source>
</evidence>
<dbReference type="InterPro" id="IPR010827">
    <property type="entry name" value="BamA/TamA_POTRA"/>
</dbReference>
<comment type="subcellular location">
    <subcellularLocation>
        <location evidence="1">Membrane</location>
    </subcellularLocation>
</comment>
<evidence type="ECO:0000256" key="2">
    <source>
        <dbReference type="ARBA" id="ARBA00022452"/>
    </source>
</evidence>
<dbReference type="InterPro" id="IPR034746">
    <property type="entry name" value="POTRA"/>
</dbReference>
<dbReference type="GO" id="GO:0019867">
    <property type="term" value="C:outer membrane"/>
    <property type="evidence" value="ECO:0007669"/>
    <property type="project" value="InterPro"/>
</dbReference>
<evidence type="ECO:0000256" key="4">
    <source>
        <dbReference type="ARBA" id="ARBA00023136"/>
    </source>
</evidence>
<name>A0A7C5T165_9AQUI</name>
<reference evidence="6" key="1">
    <citation type="journal article" date="2020" name="mSystems">
        <title>Genome- and Community-Level Interaction Insights into Carbon Utilization and Element Cycling Functions of Hydrothermarchaeota in Hydrothermal Sediment.</title>
        <authorList>
            <person name="Zhou Z."/>
            <person name="Liu Y."/>
            <person name="Xu W."/>
            <person name="Pan J."/>
            <person name="Luo Z.H."/>
            <person name="Li M."/>
        </authorList>
    </citation>
    <scope>NUCLEOTIDE SEQUENCE [LARGE SCALE GENOMIC DNA]</scope>
    <source>
        <strain evidence="6">SpSt-114</strain>
    </source>
</reference>
<dbReference type="InterPro" id="IPR039910">
    <property type="entry name" value="D15-like"/>
</dbReference>
<dbReference type="InterPro" id="IPR000184">
    <property type="entry name" value="Bac_surfAg_D15"/>
</dbReference>
<keyword evidence="4" id="KW-0472">Membrane</keyword>
<dbReference type="AlphaFoldDB" id="A0A7C5T165"/>
<evidence type="ECO:0000256" key="1">
    <source>
        <dbReference type="ARBA" id="ARBA00004370"/>
    </source>
</evidence>
<gene>
    <name evidence="6" type="ORF">ENN04_05295</name>
</gene>
<accession>A0A7C5T165</accession>
<dbReference type="PANTHER" id="PTHR12815">
    <property type="entry name" value="SORTING AND ASSEMBLY MACHINERY SAMM50 PROTEIN FAMILY MEMBER"/>
    <property type="match status" value="1"/>
</dbReference>
<dbReference type="Gene3D" id="3.10.20.310">
    <property type="entry name" value="membrane protein fhac"/>
    <property type="match status" value="3"/>
</dbReference>
<dbReference type="EMBL" id="DSAC01000064">
    <property type="protein sequence ID" value="HHO74039.1"/>
    <property type="molecule type" value="Genomic_DNA"/>
</dbReference>
<keyword evidence="3" id="KW-0812">Transmembrane</keyword>
<dbReference type="Pfam" id="PF07244">
    <property type="entry name" value="POTRA"/>
    <property type="match status" value="2"/>
</dbReference>
<evidence type="ECO:0000313" key="6">
    <source>
        <dbReference type="EMBL" id="HHO74039.1"/>
    </source>
</evidence>